<evidence type="ECO:0000256" key="4">
    <source>
        <dbReference type="ARBA" id="ARBA00022989"/>
    </source>
</evidence>
<feature type="domain" description="EamA" evidence="7">
    <location>
        <begin position="11"/>
        <end position="150"/>
    </location>
</feature>
<dbReference type="RefSeq" id="WP_036079636.1">
    <property type="nucleotide sequence ID" value="NZ_JPGK01000001.1"/>
</dbReference>
<evidence type="ECO:0000256" key="2">
    <source>
        <dbReference type="ARBA" id="ARBA00022475"/>
    </source>
</evidence>
<evidence type="ECO:0000313" key="9">
    <source>
        <dbReference type="Proteomes" id="UP000029452"/>
    </source>
</evidence>
<dbReference type="Proteomes" id="UP000029452">
    <property type="component" value="Unassembled WGS sequence"/>
</dbReference>
<feature type="transmembrane region" description="Helical" evidence="6">
    <location>
        <begin position="255"/>
        <end position="274"/>
    </location>
</feature>
<dbReference type="GO" id="GO:0005886">
    <property type="term" value="C:plasma membrane"/>
    <property type="evidence" value="ECO:0007669"/>
    <property type="project" value="UniProtKB-SubCell"/>
</dbReference>
<feature type="transmembrane region" description="Helical" evidence="6">
    <location>
        <begin position="280"/>
        <end position="299"/>
    </location>
</feature>
<name>A0A094X8C8_9BACT</name>
<feature type="transmembrane region" description="Helical" evidence="6">
    <location>
        <begin position="12"/>
        <end position="32"/>
    </location>
</feature>
<dbReference type="OrthoDB" id="9813617at2"/>
<keyword evidence="3 6" id="KW-0812">Transmembrane</keyword>
<keyword evidence="2" id="KW-1003">Cell membrane</keyword>
<evidence type="ECO:0000313" key="8">
    <source>
        <dbReference type="EMBL" id="KGA94794.1"/>
    </source>
</evidence>
<keyword evidence="5 6" id="KW-0472">Membrane</keyword>
<dbReference type="Pfam" id="PF00892">
    <property type="entry name" value="EamA"/>
    <property type="match status" value="2"/>
</dbReference>
<evidence type="ECO:0000256" key="5">
    <source>
        <dbReference type="ARBA" id="ARBA00023136"/>
    </source>
</evidence>
<dbReference type="PANTHER" id="PTHR42920">
    <property type="entry name" value="OS03G0707200 PROTEIN-RELATED"/>
    <property type="match status" value="1"/>
</dbReference>
<evidence type="ECO:0000256" key="3">
    <source>
        <dbReference type="ARBA" id="ARBA00022692"/>
    </source>
</evidence>
<sequence length="322" mass="35016">MTRFGFIRSQWGFILVTLSAVGFAAKGIFAKIAYREGSDPSTVLTLRMLCVLPVYLFGIYWFGRKNRETRPRWGTPDFRTMVLMGLLGFDVSAVLDFEGLARVSAGMERLILFLYPTFVVFLSAYSQRKPLGTREIGASVLAYAGIAFVTAGSRSTGGVSPAGFALVLGSALFYALYLVGMEGLLKRTNPLWLTSVVMSIATGAISLQTFLTGSLHFGRIDSRAFAMILLMGLFSTLLPTFFMSVGISLIGASRAAVISFLGPVMTLFLAMVFLGEKLTFLEGIGTIVVLGGVALITLWKEPRPGVQKEVQKKEQCAEEMAE</sequence>
<organism evidence="8 9">
    <name type="scientific">Leptospirillum ferriphilum</name>
    <dbReference type="NCBI Taxonomy" id="178606"/>
    <lineage>
        <taxon>Bacteria</taxon>
        <taxon>Pseudomonadati</taxon>
        <taxon>Nitrospirota</taxon>
        <taxon>Nitrospiria</taxon>
        <taxon>Nitrospirales</taxon>
        <taxon>Nitrospiraceae</taxon>
        <taxon>Leptospirillum</taxon>
    </lineage>
</organism>
<dbReference type="EMBL" id="JPGK01000001">
    <property type="protein sequence ID" value="KGA94794.1"/>
    <property type="molecule type" value="Genomic_DNA"/>
</dbReference>
<keyword evidence="4 6" id="KW-1133">Transmembrane helix</keyword>
<feature type="transmembrane region" description="Helical" evidence="6">
    <location>
        <begin position="191"/>
        <end position="211"/>
    </location>
</feature>
<comment type="subcellular location">
    <subcellularLocation>
        <location evidence="1">Cell membrane</location>
        <topology evidence="1">Multi-pass membrane protein</topology>
    </subcellularLocation>
</comment>
<dbReference type="Gene3D" id="1.10.3730.20">
    <property type="match status" value="1"/>
</dbReference>
<feature type="domain" description="EamA" evidence="7">
    <location>
        <begin position="163"/>
        <end position="297"/>
    </location>
</feature>
<dbReference type="InterPro" id="IPR000620">
    <property type="entry name" value="EamA_dom"/>
</dbReference>
<evidence type="ECO:0000259" key="7">
    <source>
        <dbReference type="Pfam" id="PF00892"/>
    </source>
</evidence>
<protein>
    <recommendedName>
        <fullName evidence="7">EamA domain-containing protein</fullName>
    </recommendedName>
</protein>
<feature type="transmembrane region" description="Helical" evidence="6">
    <location>
        <begin position="44"/>
        <end position="62"/>
    </location>
</feature>
<feature type="transmembrane region" description="Helical" evidence="6">
    <location>
        <begin position="136"/>
        <end position="153"/>
    </location>
</feature>
<reference evidence="8 9" key="1">
    <citation type="submission" date="2014-06" db="EMBL/GenBank/DDBJ databases">
        <title>Draft genome sequence of iron oxidizing acidophile Leptospirillum ferriphilum DSM14647.</title>
        <authorList>
            <person name="Cardenas J.P."/>
            <person name="Lazcano M."/>
            <person name="Ossandon F.J."/>
            <person name="Corbett M."/>
            <person name="Holmes D.S."/>
            <person name="Watkin E."/>
        </authorList>
    </citation>
    <scope>NUCLEOTIDE SEQUENCE [LARGE SCALE GENOMIC DNA]</scope>
    <source>
        <strain evidence="8 9">DSM 14647</strain>
    </source>
</reference>
<dbReference type="PATRIC" id="fig|178606.4.peg.5"/>
<proteinExistence type="predicted"/>
<feature type="transmembrane region" description="Helical" evidence="6">
    <location>
        <begin position="223"/>
        <end position="243"/>
    </location>
</feature>
<accession>A0A094X8C8</accession>
<dbReference type="InterPro" id="IPR037185">
    <property type="entry name" value="EmrE-like"/>
</dbReference>
<dbReference type="InterPro" id="IPR051258">
    <property type="entry name" value="Diverse_Substrate_Transporter"/>
</dbReference>
<dbReference type="SUPFAM" id="SSF103481">
    <property type="entry name" value="Multidrug resistance efflux transporter EmrE"/>
    <property type="match status" value="2"/>
</dbReference>
<feature type="transmembrane region" description="Helical" evidence="6">
    <location>
        <begin position="159"/>
        <end position="179"/>
    </location>
</feature>
<evidence type="ECO:0000256" key="1">
    <source>
        <dbReference type="ARBA" id="ARBA00004651"/>
    </source>
</evidence>
<dbReference type="PANTHER" id="PTHR42920:SF5">
    <property type="entry name" value="EAMA DOMAIN-CONTAINING PROTEIN"/>
    <property type="match status" value="1"/>
</dbReference>
<gene>
    <name evidence="8" type="ORF">LptCag_2228</name>
</gene>
<evidence type="ECO:0000256" key="6">
    <source>
        <dbReference type="SAM" id="Phobius"/>
    </source>
</evidence>
<comment type="caution">
    <text evidence="8">The sequence shown here is derived from an EMBL/GenBank/DDBJ whole genome shotgun (WGS) entry which is preliminary data.</text>
</comment>
<dbReference type="AlphaFoldDB" id="A0A094X8C8"/>